<dbReference type="Pfam" id="PF13193">
    <property type="entry name" value="AMP-binding_C"/>
    <property type="match status" value="1"/>
</dbReference>
<evidence type="ECO:0000259" key="3">
    <source>
        <dbReference type="Pfam" id="PF00501"/>
    </source>
</evidence>
<feature type="domain" description="AMP-dependent synthetase/ligase" evidence="3">
    <location>
        <begin position="17"/>
        <end position="392"/>
    </location>
</feature>
<dbReference type="InterPro" id="IPR042099">
    <property type="entry name" value="ANL_N_sf"/>
</dbReference>
<dbReference type="Gene3D" id="3.40.50.12780">
    <property type="entry name" value="N-terminal domain of ligase-like"/>
    <property type="match status" value="1"/>
</dbReference>
<accession>A0A076EWT0</accession>
<name>A0A076EWT0_RHOOP</name>
<sequence length="542" mass="57778">MADPPAAASLPALLAACATESPEAEALVVGSLRQTYAELADSVERASRAFAALGVGRGDIVALLASNVPEWIPAALGAMKCGARIDAFNTWVKAHDLDHLLIASGASVLVIQDRVRNADLLGELRSLVPEVDGARPIGSARFPKLRRIVVIGDDIPHAAESWPDFLDNASGDQTVIEPAGRSGEPAFVLYTSGSTRVPKAVPLCHRDLIVNGFHIGERMGLADDDRVWLGSPLFWSYGCANALMATMTHRACLVLQERFSARDAAELMARESVTAAYLLPTMIASLAGETAEQIRGIRSLCTGVTIGSPATVERAAIELGISEICNVYGSTETYGNCCVTDRRLPLSRRLTSQGSTLPGVDVRIIDARTGEELPAGQAGEAQVRGRVTSGYLGDENADADAFTVDGWFRTGDRLVRNSDGTFSFVDRVSDMIKTSGINVSPAEIENFLVDHPDVSEALVVGATHPSLDEVAVAFVVVRSTSVTPEELLRHCKARVAGYKVPQIVSIVADLPRTVTGKLVRRGLREQAAALVEAQLTQDRSYA</sequence>
<evidence type="ECO:0000313" key="5">
    <source>
        <dbReference type="EMBL" id="AII07789.1"/>
    </source>
</evidence>
<dbReference type="SUPFAM" id="SSF56801">
    <property type="entry name" value="Acetyl-CoA synthetase-like"/>
    <property type="match status" value="1"/>
</dbReference>
<protein>
    <submittedName>
        <fullName evidence="5">Long-chain fatty acid--CoA ligase</fullName>
    </submittedName>
</protein>
<dbReference type="PANTHER" id="PTHR43201">
    <property type="entry name" value="ACYL-COA SYNTHETASE"/>
    <property type="match status" value="1"/>
</dbReference>
<dbReference type="InterPro" id="IPR025110">
    <property type="entry name" value="AMP-bd_C"/>
</dbReference>
<evidence type="ECO:0000313" key="6">
    <source>
        <dbReference type="Proteomes" id="UP000028488"/>
    </source>
</evidence>
<dbReference type="EMBL" id="CP008947">
    <property type="protein sequence ID" value="AII07789.1"/>
    <property type="molecule type" value="Genomic_DNA"/>
</dbReference>
<evidence type="ECO:0000259" key="4">
    <source>
        <dbReference type="Pfam" id="PF13193"/>
    </source>
</evidence>
<reference evidence="5 6" key="1">
    <citation type="submission" date="2014-07" db="EMBL/GenBank/DDBJ databases">
        <title>Genome Sequence of Rhodococcus opacus Strain R7, a Biodegrader of Mono- and Polycyclic Aromatic Hydrocarbons.</title>
        <authorList>
            <person name="Di Gennaro P."/>
            <person name="Zampolli J."/>
            <person name="Presti I."/>
            <person name="Cappelletti M."/>
            <person name="D'Ursi P."/>
            <person name="Orro A."/>
            <person name="Mezzelani A."/>
            <person name="Milanesi L."/>
        </authorList>
    </citation>
    <scope>NUCLEOTIDE SEQUENCE [LARGE SCALE GENOMIC DNA]</scope>
    <source>
        <strain evidence="5 6">R7</strain>
    </source>
</reference>
<dbReference type="InterPro" id="IPR000873">
    <property type="entry name" value="AMP-dep_synth/lig_dom"/>
</dbReference>
<dbReference type="GO" id="GO:0031956">
    <property type="term" value="F:medium-chain fatty acid-CoA ligase activity"/>
    <property type="evidence" value="ECO:0007669"/>
    <property type="project" value="TreeGrafter"/>
</dbReference>
<comment type="similarity">
    <text evidence="1">Belongs to the ATP-dependent AMP-binding enzyme family.</text>
</comment>
<dbReference type="RefSeq" id="WP_128640713.1">
    <property type="nucleotide sequence ID" value="NZ_CP008947.1"/>
</dbReference>
<dbReference type="InterPro" id="IPR045851">
    <property type="entry name" value="AMP-bd_C_sf"/>
</dbReference>
<dbReference type="Proteomes" id="UP000028488">
    <property type="component" value="Chromosome"/>
</dbReference>
<evidence type="ECO:0000256" key="1">
    <source>
        <dbReference type="ARBA" id="ARBA00006432"/>
    </source>
</evidence>
<gene>
    <name evidence="5" type="ORF">EP51_25365</name>
</gene>
<dbReference type="AlphaFoldDB" id="A0A076EWT0"/>
<organism evidence="5 6">
    <name type="scientific">Rhodococcus opacus</name>
    <name type="common">Nocardia opaca</name>
    <dbReference type="NCBI Taxonomy" id="37919"/>
    <lineage>
        <taxon>Bacteria</taxon>
        <taxon>Bacillati</taxon>
        <taxon>Actinomycetota</taxon>
        <taxon>Actinomycetes</taxon>
        <taxon>Mycobacteriales</taxon>
        <taxon>Nocardiaceae</taxon>
        <taxon>Rhodococcus</taxon>
    </lineage>
</organism>
<dbReference type="Pfam" id="PF00501">
    <property type="entry name" value="AMP-binding"/>
    <property type="match status" value="1"/>
</dbReference>
<dbReference type="GO" id="GO:0006631">
    <property type="term" value="P:fatty acid metabolic process"/>
    <property type="evidence" value="ECO:0007669"/>
    <property type="project" value="TreeGrafter"/>
</dbReference>
<dbReference type="PANTHER" id="PTHR43201:SF5">
    <property type="entry name" value="MEDIUM-CHAIN ACYL-COA LIGASE ACSF2, MITOCHONDRIAL"/>
    <property type="match status" value="1"/>
</dbReference>
<dbReference type="eggNOG" id="COG0318">
    <property type="taxonomic scope" value="Bacteria"/>
</dbReference>
<evidence type="ECO:0000256" key="2">
    <source>
        <dbReference type="ARBA" id="ARBA00022598"/>
    </source>
</evidence>
<proteinExistence type="inferred from homology"/>
<feature type="domain" description="AMP-binding enzyme C-terminal" evidence="4">
    <location>
        <begin position="443"/>
        <end position="517"/>
    </location>
</feature>
<keyword evidence="2 5" id="KW-0436">Ligase</keyword>
<dbReference type="Gene3D" id="3.30.300.30">
    <property type="match status" value="1"/>
</dbReference>